<evidence type="ECO:0000256" key="1">
    <source>
        <dbReference type="ARBA" id="ARBA00010923"/>
    </source>
</evidence>
<accession>A0A6P1Y2S2</accession>
<dbReference type="EMBL" id="CP048020">
    <property type="protein sequence ID" value="QHX43580.1"/>
    <property type="molecule type" value="Genomic_DNA"/>
</dbReference>
<dbReference type="KEGG" id="trz:GWP43_09185"/>
<organism evidence="6 7">
    <name type="scientific">Treponema vincentii</name>
    <dbReference type="NCBI Taxonomy" id="69710"/>
    <lineage>
        <taxon>Bacteria</taxon>
        <taxon>Pseudomonadati</taxon>
        <taxon>Spirochaetota</taxon>
        <taxon>Spirochaetia</taxon>
        <taxon>Spirochaetales</taxon>
        <taxon>Treponemataceae</taxon>
        <taxon>Treponema</taxon>
    </lineage>
</organism>
<name>A0A6P1Y2S2_9SPIR</name>
<evidence type="ECO:0000256" key="2">
    <source>
        <dbReference type="ARBA" id="ARBA00022747"/>
    </source>
</evidence>
<gene>
    <name evidence="6" type="ORF">GWP43_09185</name>
</gene>
<keyword evidence="6" id="KW-0255">Endonuclease</keyword>
<proteinExistence type="inferred from homology"/>
<reference evidence="6 7" key="1">
    <citation type="submission" date="2020-01" db="EMBL/GenBank/DDBJ databases">
        <title>Complete genome sequence of a human oral phylogroup 1 Treponema sp. strain ATCC 700766, originally isolated from periodontitis dental plaque.</title>
        <authorList>
            <person name="Chan Y."/>
            <person name="Huo Y.-B."/>
            <person name="Yu X.-L."/>
            <person name="Zeng H."/>
            <person name="Leung W.-K."/>
            <person name="Watt R.M."/>
        </authorList>
    </citation>
    <scope>NUCLEOTIDE SEQUENCE [LARGE SCALE GENOMIC DNA]</scope>
    <source>
        <strain evidence="6 7">OMZ 804</strain>
    </source>
</reference>
<keyword evidence="6" id="KW-0378">Hydrolase</keyword>
<dbReference type="Gene3D" id="3.90.220.20">
    <property type="entry name" value="DNA methylase specificity domains"/>
    <property type="match status" value="2"/>
</dbReference>
<keyword evidence="4" id="KW-0175">Coiled coil</keyword>
<keyword evidence="2" id="KW-0680">Restriction system</keyword>
<dbReference type="GO" id="GO:0003677">
    <property type="term" value="F:DNA binding"/>
    <property type="evidence" value="ECO:0007669"/>
    <property type="project" value="UniProtKB-KW"/>
</dbReference>
<dbReference type="GO" id="GO:0004519">
    <property type="term" value="F:endonuclease activity"/>
    <property type="evidence" value="ECO:0007669"/>
    <property type="project" value="UniProtKB-KW"/>
</dbReference>
<evidence type="ECO:0000313" key="6">
    <source>
        <dbReference type="EMBL" id="QHX43580.1"/>
    </source>
</evidence>
<dbReference type="PANTHER" id="PTHR43140">
    <property type="entry name" value="TYPE-1 RESTRICTION ENZYME ECOKI SPECIFICITY PROTEIN"/>
    <property type="match status" value="1"/>
</dbReference>
<dbReference type="Pfam" id="PF01420">
    <property type="entry name" value="Methylase_S"/>
    <property type="match status" value="2"/>
</dbReference>
<feature type="coiled-coil region" evidence="4">
    <location>
        <begin position="261"/>
        <end position="288"/>
    </location>
</feature>
<dbReference type="InterPro" id="IPR000055">
    <property type="entry name" value="Restrct_endonuc_typeI_TRD"/>
</dbReference>
<dbReference type="CDD" id="cd17515">
    <property type="entry name" value="RMtype1_S_MjaORF132P_Sau1132ORF3780P-TRD1-CR1_like"/>
    <property type="match status" value="1"/>
</dbReference>
<sequence>MNTNALRQKILDLAIHGKLVKQDPADEPASVMLEKLRAEKEAKIAAGEIKRNKNDSYIFKYTGTSGKSKTDDNPEGLEHNRHYEKFADGRVKDIEDEIPFAVPEGWAWCRLGEIGVWRAGSTPNRKNIAFYKNGTIPWLLTGDLNDGIITDIPNKITEEAYCQTSLKLNPTNSICIAMYGATIGKLGILSTPTTTNQACCVCSDFKGISNKYLFYFLLQHREKFVLLGFGGAQPNISKEKIIATFIPLPPLSEQHRIVTAIEAIFAQIDILEQNKADLQTAVKQAKSKILDLAIHGKLVPQDPADEPASVMLERLRAEKEAKIAAGEMKRGKNDSYIYRKPTDNCYYEKFDGKSDVCIDNEIPFELPANWQWQRGKEIFCPMTTKIPSGHNFRYIDIDAIDNKTHRIRCSKLIEVSKAPSRASREVQNGDILFSLVRPYLKNIALVLENYSDCIASTGFYVCRPNKTLISKYAFYMMTSQYVVNGLNKFMKGDNSPSITGDNIIKWLYPLPPISEQKRIVTRIGEIFNVLDDIQRDLI</sequence>
<dbReference type="AlphaFoldDB" id="A0A6P1Y2S2"/>
<dbReference type="RefSeq" id="WP_162663895.1">
    <property type="nucleotide sequence ID" value="NZ_CP048020.1"/>
</dbReference>
<dbReference type="InterPro" id="IPR044946">
    <property type="entry name" value="Restrct_endonuc_typeI_TRD_sf"/>
</dbReference>
<dbReference type="REBASE" id="379260">
    <property type="entry name" value="S.Tsp804ORF9175P"/>
</dbReference>
<dbReference type="PANTHER" id="PTHR43140:SF1">
    <property type="entry name" value="TYPE I RESTRICTION ENZYME ECOKI SPECIFICITY SUBUNIT"/>
    <property type="match status" value="1"/>
</dbReference>
<keyword evidence="3" id="KW-0238">DNA-binding</keyword>
<dbReference type="InterPro" id="IPR051212">
    <property type="entry name" value="Type-I_RE_S_subunit"/>
</dbReference>
<evidence type="ECO:0000256" key="4">
    <source>
        <dbReference type="SAM" id="Coils"/>
    </source>
</evidence>
<evidence type="ECO:0000259" key="5">
    <source>
        <dbReference type="Pfam" id="PF01420"/>
    </source>
</evidence>
<dbReference type="GO" id="GO:0009307">
    <property type="term" value="P:DNA restriction-modification system"/>
    <property type="evidence" value="ECO:0007669"/>
    <property type="project" value="UniProtKB-KW"/>
</dbReference>
<comment type="similarity">
    <text evidence="1">Belongs to the type-I restriction system S methylase family.</text>
</comment>
<dbReference type="SUPFAM" id="SSF116734">
    <property type="entry name" value="DNA methylase specificity domain"/>
    <property type="match status" value="2"/>
</dbReference>
<feature type="domain" description="Type I restriction modification DNA specificity" evidence="5">
    <location>
        <begin position="103"/>
        <end position="278"/>
    </location>
</feature>
<evidence type="ECO:0000313" key="7">
    <source>
        <dbReference type="Proteomes" id="UP000464374"/>
    </source>
</evidence>
<dbReference type="Proteomes" id="UP000464374">
    <property type="component" value="Chromosome"/>
</dbReference>
<feature type="domain" description="Type I restriction modification DNA specificity" evidence="5">
    <location>
        <begin position="426"/>
        <end position="533"/>
    </location>
</feature>
<protein>
    <submittedName>
        <fullName evidence="6">Restriction endonuclease subunit S</fullName>
    </submittedName>
</protein>
<evidence type="ECO:0000256" key="3">
    <source>
        <dbReference type="ARBA" id="ARBA00023125"/>
    </source>
</evidence>
<keyword evidence="6" id="KW-0540">Nuclease</keyword>